<accession>A0AAE3ME20</accession>
<dbReference type="PANTHER" id="PTHR18964:SF149">
    <property type="entry name" value="BIFUNCTIONAL UDP-N-ACETYLGLUCOSAMINE 2-EPIMERASE_N-ACETYLMANNOSAMINE KINASE"/>
    <property type="match status" value="1"/>
</dbReference>
<sequence>MSIFTDKRIVMTLDAGGTNFVFNAMKGGKTILEPYGTPSYGDNLDKCLDTMLSGFKKVKSQLEEEPVAISFAFPGPADYPNGIIGDLGNLPGFRGGIALGSMLQEHFNIPVFIQNDGDLYAYGEALGGLLPEINKLSAKKYKNLIGLTLGTGFGAGLVHNNTLIAGDNSIAGEVWLISNSISPEVNAEEGVSTRAIINKYKELSGDTSNTIMPFDIYKIATGQADGNTEAAKTAFYEFGKHLGDAIANLINLFDGIVVIGGGITGASSLYMPAAMEVLKGKFGCGQNRLVHKVYCLDDEKDKNEFLASSSKTIKVPFSEKTIEYDPVQKVAVATSNIDASFAISMGAYAYAINQLDK</sequence>
<keyword evidence="3" id="KW-1185">Reference proteome</keyword>
<protein>
    <submittedName>
        <fullName evidence="2">ROK family protein</fullName>
    </submittedName>
</protein>
<proteinExistence type="inferred from homology"/>
<evidence type="ECO:0000313" key="3">
    <source>
        <dbReference type="Proteomes" id="UP001207408"/>
    </source>
</evidence>
<evidence type="ECO:0000256" key="1">
    <source>
        <dbReference type="ARBA" id="ARBA00006479"/>
    </source>
</evidence>
<gene>
    <name evidence="2" type="ORF">OM074_10940</name>
</gene>
<dbReference type="EMBL" id="JAPDPI010000020">
    <property type="protein sequence ID" value="MCW3806141.1"/>
    <property type="molecule type" value="Genomic_DNA"/>
</dbReference>
<dbReference type="Proteomes" id="UP001207408">
    <property type="component" value="Unassembled WGS sequence"/>
</dbReference>
<dbReference type="CDD" id="cd23763">
    <property type="entry name" value="ASKHA_ATPase_ROK"/>
    <property type="match status" value="1"/>
</dbReference>
<dbReference type="InterPro" id="IPR000600">
    <property type="entry name" value="ROK"/>
</dbReference>
<comment type="similarity">
    <text evidence="1">Belongs to the ROK (NagC/XylR) family.</text>
</comment>
<dbReference type="SUPFAM" id="SSF53067">
    <property type="entry name" value="Actin-like ATPase domain"/>
    <property type="match status" value="1"/>
</dbReference>
<dbReference type="PANTHER" id="PTHR18964">
    <property type="entry name" value="ROK (REPRESSOR, ORF, KINASE) FAMILY"/>
    <property type="match status" value="1"/>
</dbReference>
<evidence type="ECO:0000313" key="2">
    <source>
        <dbReference type="EMBL" id="MCW3806141.1"/>
    </source>
</evidence>
<dbReference type="Gene3D" id="3.30.420.40">
    <property type="match status" value="2"/>
</dbReference>
<dbReference type="AlphaFoldDB" id="A0AAE3ME20"/>
<dbReference type="InterPro" id="IPR043129">
    <property type="entry name" value="ATPase_NBD"/>
</dbReference>
<name>A0AAE3ME20_9BACT</name>
<dbReference type="RefSeq" id="WP_301199513.1">
    <property type="nucleotide sequence ID" value="NZ_JAPDPI010000020.1"/>
</dbReference>
<organism evidence="2 3">
    <name type="scientific">Plebeiibacterium marinum</name>
    <dbReference type="NCBI Taxonomy" id="2992111"/>
    <lineage>
        <taxon>Bacteria</taxon>
        <taxon>Pseudomonadati</taxon>
        <taxon>Bacteroidota</taxon>
        <taxon>Bacteroidia</taxon>
        <taxon>Marinilabiliales</taxon>
        <taxon>Marinilabiliaceae</taxon>
        <taxon>Plebeiibacterium</taxon>
    </lineage>
</organism>
<comment type="caution">
    <text evidence="2">The sequence shown here is derived from an EMBL/GenBank/DDBJ whole genome shotgun (WGS) entry which is preliminary data.</text>
</comment>
<reference evidence="2" key="1">
    <citation type="submission" date="2022-10" db="EMBL/GenBank/DDBJ databases">
        <authorList>
            <person name="Yu W.X."/>
        </authorList>
    </citation>
    <scope>NUCLEOTIDE SEQUENCE</scope>
    <source>
        <strain evidence="2">D04</strain>
    </source>
</reference>
<dbReference type="Pfam" id="PF00480">
    <property type="entry name" value="ROK"/>
    <property type="match status" value="1"/>
</dbReference>